<dbReference type="InterPro" id="IPR042378">
    <property type="entry name" value="IDD"/>
</dbReference>
<feature type="signal peptide" evidence="1">
    <location>
        <begin position="1"/>
        <end position="21"/>
    </location>
</feature>
<protein>
    <recommendedName>
        <fullName evidence="4">Integral membrane protein DGCR2/IDD</fullName>
    </recommendedName>
</protein>
<feature type="chain" id="PRO_5040150147" description="Integral membrane protein DGCR2/IDD" evidence="1">
    <location>
        <begin position="22"/>
        <end position="137"/>
    </location>
</feature>
<keyword evidence="1" id="KW-0732">Signal</keyword>
<dbReference type="OrthoDB" id="6602431at2759"/>
<evidence type="ECO:0008006" key="4">
    <source>
        <dbReference type="Google" id="ProtNLM"/>
    </source>
</evidence>
<organism evidence="2 3">
    <name type="scientific">Chironomus riparius</name>
    <dbReference type="NCBI Taxonomy" id="315576"/>
    <lineage>
        <taxon>Eukaryota</taxon>
        <taxon>Metazoa</taxon>
        <taxon>Ecdysozoa</taxon>
        <taxon>Arthropoda</taxon>
        <taxon>Hexapoda</taxon>
        <taxon>Insecta</taxon>
        <taxon>Pterygota</taxon>
        <taxon>Neoptera</taxon>
        <taxon>Endopterygota</taxon>
        <taxon>Diptera</taxon>
        <taxon>Nematocera</taxon>
        <taxon>Chironomoidea</taxon>
        <taxon>Chironomidae</taxon>
        <taxon>Chironominae</taxon>
        <taxon>Chironomus</taxon>
    </lineage>
</organism>
<sequence>MLSNHLLLFVLLVCSLKPVVTLEEDCVDYFGNMVSHGNLYIPGPSLCSSCVCYHSKSLWCRSIFCEPPYYCKKFRIGERCCEYECLDSKEEIAAEKERLRKRRRFLGIYFEASDDAALAKPHMTHLLISMAIVLKAI</sequence>
<evidence type="ECO:0000256" key="1">
    <source>
        <dbReference type="SAM" id="SignalP"/>
    </source>
</evidence>
<dbReference type="Proteomes" id="UP001153620">
    <property type="component" value="Chromosome 1"/>
</dbReference>
<accession>A0A9N9RPZ2</accession>
<proteinExistence type="predicted"/>
<evidence type="ECO:0000313" key="2">
    <source>
        <dbReference type="EMBL" id="CAG9801178.1"/>
    </source>
</evidence>
<dbReference type="PANTHER" id="PTHR15256">
    <property type="entry name" value="INTEGRAL MEMBRANE PROTEIN DGCR2/IDD"/>
    <property type="match status" value="1"/>
</dbReference>
<keyword evidence="3" id="KW-1185">Reference proteome</keyword>
<gene>
    <name evidence="2" type="ORF">CHIRRI_LOCUS4112</name>
</gene>
<reference evidence="2" key="2">
    <citation type="submission" date="2022-10" db="EMBL/GenBank/DDBJ databases">
        <authorList>
            <consortium name="ENA_rothamsted_submissions"/>
            <consortium name="culmorum"/>
            <person name="King R."/>
        </authorList>
    </citation>
    <scope>NUCLEOTIDE SEQUENCE</scope>
</reference>
<name>A0A9N9RPZ2_9DIPT</name>
<reference evidence="2" key="1">
    <citation type="submission" date="2022-01" db="EMBL/GenBank/DDBJ databases">
        <authorList>
            <person name="King R."/>
        </authorList>
    </citation>
    <scope>NUCLEOTIDE SEQUENCE</scope>
</reference>
<dbReference type="PANTHER" id="PTHR15256:SF6">
    <property type="entry name" value="INTEGRAL MEMBRANE PROTEIN DGCR2_IDD"/>
    <property type="match status" value="1"/>
</dbReference>
<dbReference type="EMBL" id="OU895877">
    <property type="protein sequence ID" value="CAG9801178.1"/>
    <property type="molecule type" value="Genomic_DNA"/>
</dbReference>
<evidence type="ECO:0000313" key="3">
    <source>
        <dbReference type="Proteomes" id="UP001153620"/>
    </source>
</evidence>
<dbReference type="AlphaFoldDB" id="A0A9N9RPZ2"/>
<dbReference type="GO" id="GO:0016020">
    <property type="term" value="C:membrane"/>
    <property type="evidence" value="ECO:0007669"/>
    <property type="project" value="TreeGrafter"/>
</dbReference>